<protein>
    <submittedName>
        <fullName evidence="2">Uncharacterized protein</fullName>
    </submittedName>
</protein>
<evidence type="ECO:0000313" key="3">
    <source>
        <dbReference type="Proteomes" id="UP000189661"/>
    </source>
</evidence>
<keyword evidence="1" id="KW-0472">Membrane</keyword>
<feature type="transmembrane region" description="Helical" evidence="1">
    <location>
        <begin position="15"/>
        <end position="34"/>
    </location>
</feature>
<keyword evidence="1" id="KW-0812">Transmembrane</keyword>
<feature type="transmembrane region" description="Helical" evidence="1">
    <location>
        <begin position="40"/>
        <end position="59"/>
    </location>
</feature>
<organism evidence="2 3">
    <name type="scientific">Planococcus faecalis</name>
    <dbReference type="NCBI Taxonomy" id="1598147"/>
    <lineage>
        <taxon>Bacteria</taxon>
        <taxon>Bacillati</taxon>
        <taxon>Bacillota</taxon>
        <taxon>Bacilli</taxon>
        <taxon>Bacillales</taxon>
        <taxon>Caryophanaceae</taxon>
        <taxon>Planococcus</taxon>
    </lineage>
</organism>
<proteinExistence type="predicted"/>
<sequence>MNRFDMSFKNNRVRVYFATMIPLIIGAILLYLFLPNELQLISTLLVIIGVITYYIWLILDRKKQKGGN</sequence>
<accession>A0ABM6IVV4</accession>
<dbReference type="Proteomes" id="UP000189661">
    <property type="component" value="Chromosome"/>
</dbReference>
<keyword evidence="1" id="KW-1133">Transmembrane helix</keyword>
<dbReference type="EMBL" id="CP019401">
    <property type="protein sequence ID" value="AQU80709.1"/>
    <property type="molecule type" value="Genomic_DNA"/>
</dbReference>
<evidence type="ECO:0000256" key="1">
    <source>
        <dbReference type="SAM" id="Phobius"/>
    </source>
</evidence>
<keyword evidence="3" id="KW-1185">Reference proteome</keyword>
<evidence type="ECO:0000313" key="2">
    <source>
        <dbReference type="EMBL" id="AQU80709.1"/>
    </source>
</evidence>
<dbReference type="RefSeq" id="WP_071152778.1">
    <property type="nucleotide sequence ID" value="NZ_CP019401.1"/>
</dbReference>
<gene>
    <name evidence="2" type="ORF">AJGP001_16065</name>
</gene>
<reference evidence="2 3" key="1">
    <citation type="submission" date="2017-01" db="EMBL/GenBank/DDBJ databases">
        <title>Planococcus faecalis genome complete sequence.</title>
        <authorList>
            <person name="Lee P.C."/>
        </authorList>
    </citation>
    <scope>NUCLEOTIDE SEQUENCE [LARGE SCALE GENOMIC DNA]</scope>
    <source>
        <strain evidence="2 3">AJ003</strain>
    </source>
</reference>
<name>A0ABM6IVV4_9BACL</name>